<dbReference type="GO" id="GO:0004176">
    <property type="term" value="F:ATP-dependent peptidase activity"/>
    <property type="evidence" value="ECO:0007669"/>
    <property type="project" value="InterPro"/>
</dbReference>
<dbReference type="InterPro" id="IPR033135">
    <property type="entry name" value="ClpP_His_AS"/>
</dbReference>
<sequence length="208" mass="23485">MPVGLPKVPFLILEAEDEEASWVDIYNRLHRQRSLFLFQSLDYQITATLLGLMVFLTREDKTRDHWVFINSRGGLVLCGLALFDMIRKAPPYTYTMSLGAAHSMGSLVLSAGEFGERIASPLVRVMLHQPNCGFLEPDREVHLDGDEVKSLRDLVTKCYAQRTGKSWTTVFADMQMDYLMSARQAKIHGLVDVVGGVYDPTKKISPKF</sequence>
<dbReference type="PANTHER" id="PTHR10381">
    <property type="entry name" value="ATP-DEPENDENT CLP PROTEASE PROTEOLYTIC SUBUNIT"/>
    <property type="match status" value="1"/>
</dbReference>
<accession>A0A7U0QHB5</accession>
<dbReference type="CDD" id="cd07017">
    <property type="entry name" value="S14_ClpP_2"/>
    <property type="match status" value="1"/>
</dbReference>
<keyword evidence="4" id="KW-0720">Serine protease</keyword>
<evidence type="ECO:0000256" key="6">
    <source>
        <dbReference type="PROSITE-ProRule" id="PRU10086"/>
    </source>
</evidence>
<keyword evidence="8" id="KW-0150">Chloroplast</keyword>
<comment type="similarity">
    <text evidence="1 7">Belongs to the peptidase S14 family.</text>
</comment>
<dbReference type="InterPro" id="IPR029045">
    <property type="entry name" value="ClpP/crotonase-like_dom_sf"/>
</dbReference>
<dbReference type="PROSITE" id="PS00382">
    <property type="entry name" value="CLP_PROTEASE_HIS"/>
    <property type="match status" value="1"/>
</dbReference>
<dbReference type="GO" id="GO:0004252">
    <property type="term" value="F:serine-type endopeptidase activity"/>
    <property type="evidence" value="ECO:0007669"/>
    <property type="project" value="UniProtKB-EC"/>
</dbReference>
<evidence type="ECO:0000256" key="5">
    <source>
        <dbReference type="ARBA" id="ARBA00034021"/>
    </source>
</evidence>
<evidence type="ECO:0000256" key="3">
    <source>
        <dbReference type="ARBA" id="ARBA00022801"/>
    </source>
</evidence>
<proteinExistence type="inferred from homology"/>
<dbReference type="GO" id="GO:0051117">
    <property type="term" value="F:ATPase binding"/>
    <property type="evidence" value="ECO:0007669"/>
    <property type="project" value="TreeGrafter"/>
</dbReference>
<dbReference type="GO" id="GO:0006515">
    <property type="term" value="P:protein quality control for misfolded or incompletely synthesized proteins"/>
    <property type="evidence" value="ECO:0007669"/>
    <property type="project" value="TreeGrafter"/>
</dbReference>
<keyword evidence="3" id="KW-0378">Hydrolase</keyword>
<dbReference type="GO" id="GO:0009536">
    <property type="term" value="C:plastid"/>
    <property type="evidence" value="ECO:0007669"/>
    <property type="project" value="UniProtKB-ARBA"/>
</dbReference>
<comment type="catalytic activity">
    <reaction evidence="5 6">
        <text>Hydrolysis of proteins to small peptides in the presence of ATP and magnesium. alpha-casein is the usual test substrate. In the absence of ATP, only oligopeptides shorter than five residues are hydrolyzed (such as succinyl-Leu-Tyr-|-NHMec, and Leu-Tyr-Leu-|-Tyr-Trp, in which cleavage of the -Tyr-|-Leu- and -Tyr-|-Trp bonds also occurs).</text>
        <dbReference type="EC" id="3.4.21.92"/>
    </reaction>
</comment>
<dbReference type="PANTHER" id="PTHR10381:SF73">
    <property type="entry name" value="ATP-DEPENDENT CLP PROTEASE PROTEOLYTIC SUBUNIT"/>
    <property type="match status" value="1"/>
</dbReference>
<geneLocation type="chloroplast" evidence="8"/>
<dbReference type="Gene3D" id="3.90.226.10">
    <property type="entry name" value="2-enoyl-CoA Hydratase, Chain A, domain 1"/>
    <property type="match status" value="1"/>
</dbReference>
<evidence type="ECO:0000313" key="8">
    <source>
        <dbReference type="EMBL" id="QQW51924.1"/>
    </source>
</evidence>
<evidence type="ECO:0000256" key="4">
    <source>
        <dbReference type="ARBA" id="ARBA00022825"/>
    </source>
</evidence>
<name>A0A7U0QHB5_9MAGN</name>
<dbReference type="EMBL" id="MT920560">
    <property type="protein sequence ID" value="QQW51924.1"/>
    <property type="molecule type" value="Genomic_DNA"/>
</dbReference>
<dbReference type="PRINTS" id="PR00127">
    <property type="entry name" value="CLPPROTEASEP"/>
</dbReference>
<dbReference type="GO" id="GO:0009368">
    <property type="term" value="C:endopeptidase Clp complex"/>
    <property type="evidence" value="ECO:0007669"/>
    <property type="project" value="TreeGrafter"/>
</dbReference>
<keyword evidence="2 8" id="KW-0645">Protease</keyword>
<feature type="active site" evidence="6">
    <location>
        <position position="128"/>
    </location>
</feature>
<dbReference type="AlphaFoldDB" id="A0A7U0QHB5"/>
<evidence type="ECO:0000256" key="2">
    <source>
        <dbReference type="ARBA" id="ARBA00022670"/>
    </source>
</evidence>
<gene>
    <name evidence="8" type="primary">clpP</name>
</gene>
<protein>
    <recommendedName>
        <fullName evidence="7">ATP-dependent Clp protease proteolytic subunit</fullName>
    </recommendedName>
</protein>
<dbReference type="Pfam" id="PF00574">
    <property type="entry name" value="CLP_protease"/>
    <property type="match status" value="1"/>
</dbReference>
<dbReference type="SUPFAM" id="SSF52096">
    <property type="entry name" value="ClpP/crotonase"/>
    <property type="match status" value="1"/>
</dbReference>
<keyword evidence="8" id="KW-0934">Plastid</keyword>
<reference evidence="8" key="1">
    <citation type="journal article" date="2021" name="Front. Plant Sci.">
        <title>Comparative Chloroplast Genomics of Corydalis species (Papaveraceae): Evolutionary Perspectives on Their Unusual Large Scale Rearrangements.</title>
        <authorList>
            <person name="Xu X."/>
            <person name="Wang D."/>
        </authorList>
    </citation>
    <scope>NUCLEOTIDE SEQUENCE</scope>
</reference>
<dbReference type="InterPro" id="IPR001907">
    <property type="entry name" value="ClpP"/>
</dbReference>
<organism evidence="8">
    <name type="scientific">Corydalis davidii</name>
    <dbReference type="NCBI Taxonomy" id="2306220"/>
    <lineage>
        <taxon>Eukaryota</taxon>
        <taxon>Viridiplantae</taxon>
        <taxon>Streptophyta</taxon>
        <taxon>Embryophyta</taxon>
        <taxon>Tracheophyta</taxon>
        <taxon>Spermatophyta</taxon>
        <taxon>Magnoliopsida</taxon>
        <taxon>Ranunculales</taxon>
        <taxon>Papaveraceae</taxon>
        <taxon>Fumarioideae</taxon>
        <taxon>Corydalis</taxon>
    </lineage>
</organism>
<evidence type="ECO:0000256" key="1">
    <source>
        <dbReference type="ARBA" id="ARBA00007039"/>
    </source>
</evidence>
<dbReference type="RefSeq" id="YP_010154091.1">
    <property type="nucleotide sequence ID" value="NC_057184.1"/>
</dbReference>
<dbReference type="GeneID" id="67156308"/>
<evidence type="ECO:0000256" key="7">
    <source>
        <dbReference type="RuleBase" id="RU003567"/>
    </source>
</evidence>
<dbReference type="InterPro" id="IPR023562">
    <property type="entry name" value="ClpP/TepA"/>
</dbReference>